<evidence type="ECO:0000313" key="1">
    <source>
        <dbReference type="EMBL" id="GAH32514.1"/>
    </source>
</evidence>
<proteinExistence type="predicted"/>
<gene>
    <name evidence="1" type="ORF">S03H2_25406</name>
</gene>
<dbReference type="Pfam" id="PF11751">
    <property type="entry name" value="PorP_SprF"/>
    <property type="match status" value="1"/>
</dbReference>
<comment type="caution">
    <text evidence="1">The sequence shown here is derived from an EMBL/GenBank/DDBJ whole genome shotgun (WGS) entry which is preliminary data.</text>
</comment>
<dbReference type="InterPro" id="IPR019861">
    <property type="entry name" value="PorP/SprF_Bacteroidetes"/>
</dbReference>
<accession>X1FT55</accession>
<reference evidence="1" key="1">
    <citation type="journal article" date="2014" name="Front. Microbiol.">
        <title>High frequency of phylogenetically diverse reductive dehalogenase-homologous genes in deep subseafloor sedimentary metagenomes.</title>
        <authorList>
            <person name="Kawai M."/>
            <person name="Futagami T."/>
            <person name="Toyoda A."/>
            <person name="Takaki Y."/>
            <person name="Nishi S."/>
            <person name="Hori S."/>
            <person name="Arai W."/>
            <person name="Tsubouchi T."/>
            <person name="Morono Y."/>
            <person name="Uchiyama I."/>
            <person name="Ito T."/>
            <person name="Fujiyama A."/>
            <person name="Inagaki F."/>
            <person name="Takami H."/>
        </authorList>
    </citation>
    <scope>NUCLEOTIDE SEQUENCE</scope>
    <source>
        <strain evidence="1">Expedition CK06-06</strain>
    </source>
</reference>
<evidence type="ECO:0008006" key="2">
    <source>
        <dbReference type="Google" id="ProtNLM"/>
    </source>
</evidence>
<dbReference type="AlphaFoldDB" id="X1FT55"/>
<organism evidence="1">
    <name type="scientific">marine sediment metagenome</name>
    <dbReference type="NCBI Taxonomy" id="412755"/>
    <lineage>
        <taxon>unclassified sequences</taxon>
        <taxon>metagenomes</taxon>
        <taxon>ecological metagenomes</taxon>
    </lineage>
</organism>
<feature type="non-terminal residue" evidence="1">
    <location>
        <position position="1"/>
    </location>
</feature>
<protein>
    <recommendedName>
        <fullName evidence="2">Type IX secretion system membrane protein PorP/SprF</fullName>
    </recommendedName>
</protein>
<name>X1FT55_9ZZZZ</name>
<dbReference type="EMBL" id="BARU01014372">
    <property type="protein sequence ID" value="GAH32514.1"/>
    <property type="molecule type" value="Genomic_DNA"/>
</dbReference>
<sequence>ELNFASAASALSGAHLFNHNYFIIGNSYNINTELSLEPSLLLKHVSGAPLQADININATYNKKFTFGFSYRTGDAVVVLIKVDATENIRIGYSYDVTISKLGSYSNGAHELLLGWGMDLYFRDSNPIPRY</sequence>